<proteinExistence type="predicted"/>
<accession>A0ABV5JFU3</accession>
<dbReference type="Pfam" id="PF03548">
    <property type="entry name" value="LolA"/>
    <property type="match status" value="1"/>
</dbReference>
<dbReference type="PANTHER" id="PTHR35869">
    <property type="entry name" value="OUTER-MEMBRANE LIPOPROTEIN CARRIER PROTEIN"/>
    <property type="match status" value="1"/>
</dbReference>
<dbReference type="InterPro" id="IPR004564">
    <property type="entry name" value="OM_lipoprot_carrier_LolA-like"/>
</dbReference>
<feature type="chain" id="PRO_5047026988" evidence="2">
    <location>
        <begin position="23"/>
        <end position="201"/>
    </location>
</feature>
<sequence length="201" mass="21893">MKWLTMFLAPAVSLALAVPAAADIIPLSQLSRYMNDLRTAKGEFTQINGDGSISTGQVYIKRPGRARFEYNAPDSAVMLAGGGRVAIFDDKSNVEPDTYPLGRTPLKLILGRNIDLESENMVVGHSSDGPTTSVTAQDPAHPEYGSIQLVFTDNPVELRQWVITDDVGGQTTVILGELEKGVQISSILFSIPFETEQRQRN</sequence>
<evidence type="ECO:0000313" key="4">
    <source>
        <dbReference type="Proteomes" id="UP001589683"/>
    </source>
</evidence>
<dbReference type="PANTHER" id="PTHR35869:SF1">
    <property type="entry name" value="OUTER-MEMBRANE LIPOPROTEIN CARRIER PROTEIN"/>
    <property type="match status" value="1"/>
</dbReference>
<evidence type="ECO:0000313" key="3">
    <source>
        <dbReference type="EMBL" id="MFB9231588.1"/>
    </source>
</evidence>
<dbReference type="EMBL" id="JBHMEA010000024">
    <property type="protein sequence ID" value="MFB9231588.1"/>
    <property type="molecule type" value="Genomic_DNA"/>
</dbReference>
<dbReference type="RefSeq" id="WP_213890197.1">
    <property type="nucleotide sequence ID" value="NZ_JAGFNU010000009.1"/>
</dbReference>
<keyword evidence="1 2" id="KW-0732">Signal</keyword>
<dbReference type="InterPro" id="IPR029046">
    <property type="entry name" value="LolA/LolB/LppX"/>
</dbReference>
<dbReference type="CDD" id="cd16325">
    <property type="entry name" value="LolA"/>
    <property type="match status" value="1"/>
</dbReference>
<dbReference type="SUPFAM" id="SSF89392">
    <property type="entry name" value="Prokaryotic lipoproteins and lipoprotein localization factors"/>
    <property type="match status" value="1"/>
</dbReference>
<keyword evidence="4" id="KW-1185">Reference proteome</keyword>
<evidence type="ECO:0000256" key="1">
    <source>
        <dbReference type="ARBA" id="ARBA00022729"/>
    </source>
</evidence>
<reference evidence="3 4" key="1">
    <citation type="submission" date="2024-09" db="EMBL/GenBank/DDBJ databases">
        <authorList>
            <person name="Sun Q."/>
            <person name="Mori K."/>
        </authorList>
    </citation>
    <scope>NUCLEOTIDE SEQUENCE [LARGE SCALE GENOMIC DNA]</scope>
    <source>
        <strain evidence="3 4">CECT 8726</strain>
    </source>
</reference>
<dbReference type="Gene3D" id="2.50.20.10">
    <property type="entry name" value="Lipoprotein localisation LolA/LolB/LppX"/>
    <property type="match status" value="1"/>
</dbReference>
<keyword evidence="3" id="KW-0449">Lipoprotein</keyword>
<feature type="signal peptide" evidence="2">
    <location>
        <begin position="1"/>
        <end position="22"/>
    </location>
</feature>
<protein>
    <submittedName>
        <fullName evidence="3">Outer membrane lipoprotein carrier protein LolA</fullName>
    </submittedName>
</protein>
<dbReference type="Proteomes" id="UP001589683">
    <property type="component" value="Unassembled WGS sequence"/>
</dbReference>
<evidence type="ECO:0000256" key="2">
    <source>
        <dbReference type="SAM" id="SignalP"/>
    </source>
</evidence>
<gene>
    <name evidence="3" type="ORF">ACFFUT_07295</name>
</gene>
<comment type="caution">
    <text evidence="3">The sequence shown here is derived from an EMBL/GenBank/DDBJ whole genome shotgun (WGS) entry which is preliminary data.</text>
</comment>
<name>A0ABV5JFU3_9RHOB</name>
<organism evidence="3 4">
    <name type="scientific">Pseudohalocynthiibacter aestuariivivens</name>
    <dbReference type="NCBI Taxonomy" id="1591409"/>
    <lineage>
        <taxon>Bacteria</taxon>
        <taxon>Pseudomonadati</taxon>
        <taxon>Pseudomonadota</taxon>
        <taxon>Alphaproteobacteria</taxon>
        <taxon>Rhodobacterales</taxon>
        <taxon>Paracoccaceae</taxon>
        <taxon>Pseudohalocynthiibacter</taxon>
    </lineage>
</organism>